<feature type="region of interest" description="Disordered" evidence="2">
    <location>
        <begin position="177"/>
        <end position="198"/>
    </location>
</feature>
<protein>
    <submittedName>
        <fullName evidence="3">Uncharacterized protein</fullName>
    </submittedName>
</protein>
<sequence>QKQRDKNLQVDSEDIEIGPYHPTTRDQDITILIEEVNQENDQDQGVIEDRETIKAQEKPEWMSIRIIMDLKLEVNQEAEAEEHIEEVNIVINEGDITFNTEINQIRRHIEKHRSITHTQNGSLARLRIQQTGMERTNMRIRIEKKAWMITQIIIGQNAHRCRKTQQRIIMIEIQPGQKTRSGNTMQQRHNPNDLPNKHKEYKRYRCNQSNKLKPGYRKRKGKLINHRIKTTLMNRKYCRKDQLHNRKRMNNIIYPTQRMSVNNETAKQQQQTTSLKTQQRIVSPLSRMINTGMNKDKPSSQTQLLANPTQKPVYRSGVKQRQKKQERELEQLKAIQQLQQQEIIDLNNTNIEIPDIQGTVGQLTGLQPSSGAQNPGLNAGPKLKEAGSISAIYSERIEPQINEGQQDNAEEGEDEQTDEAAINLNKYYRVYIISQSLVQENQVTQS</sequence>
<feature type="coiled-coil region" evidence="1">
    <location>
        <begin position="315"/>
        <end position="349"/>
    </location>
</feature>
<feature type="compositionally biased region" description="Polar residues" evidence="2">
    <location>
        <begin position="177"/>
        <end position="189"/>
    </location>
</feature>
<name>A0A5J4TS13_9EUKA</name>
<dbReference type="AlphaFoldDB" id="A0A5J4TS13"/>
<evidence type="ECO:0000313" key="3">
    <source>
        <dbReference type="EMBL" id="KAA6360251.1"/>
    </source>
</evidence>
<organism evidence="3 4">
    <name type="scientific">Streblomastix strix</name>
    <dbReference type="NCBI Taxonomy" id="222440"/>
    <lineage>
        <taxon>Eukaryota</taxon>
        <taxon>Metamonada</taxon>
        <taxon>Preaxostyla</taxon>
        <taxon>Oxymonadida</taxon>
        <taxon>Streblomastigidae</taxon>
        <taxon>Streblomastix</taxon>
    </lineage>
</organism>
<evidence type="ECO:0000256" key="1">
    <source>
        <dbReference type="SAM" id="Coils"/>
    </source>
</evidence>
<reference evidence="3 4" key="1">
    <citation type="submission" date="2019-03" db="EMBL/GenBank/DDBJ databases">
        <title>Single cell metagenomics reveals metabolic interactions within the superorganism composed of flagellate Streblomastix strix and complex community of Bacteroidetes bacteria on its surface.</title>
        <authorList>
            <person name="Treitli S.C."/>
            <person name="Kolisko M."/>
            <person name="Husnik F."/>
            <person name="Keeling P."/>
            <person name="Hampl V."/>
        </authorList>
    </citation>
    <scope>NUCLEOTIDE SEQUENCE [LARGE SCALE GENOMIC DNA]</scope>
    <source>
        <strain evidence="3">ST1C</strain>
    </source>
</reference>
<proteinExistence type="predicted"/>
<comment type="caution">
    <text evidence="3">The sequence shown here is derived from an EMBL/GenBank/DDBJ whole genome shotgun (WGS) entry which is preliminary data.</text>
</comment>
<dbReference type="EMBL" id="SNRW01027195">
    <property type="protein sequence ID" value="KAA6360251.1"/>
    <property type="molecule type" value="Genomic_DNA"/>
</dbReference>
<feature type="region of interest" description="Disordered" evidence="2">
    <location>
        <begin position="1"/>
        <end position="23"/>
    </location>
</feature>
<feature type="non-terminal residue" evidence="3">
    <location>
        <position position="1"/>
    </location>
</feature>
<evidence type="ECO:0000256" key="2">
    <source>
        <dbReference type="SAM" id="MobiDB-lite"/>
    </source>
</evidence>
<keyword evidence="1" id="KW-0175">Coiled coil</keyword>
<accession>A0A5J4TS13</accession>
<gene>
    <name evidence="3" type="ORF">EZS28_044222</name>
</gene>
<evidence type="ECO:0000313" key="4">
    <source>
        <dbReference type="Proteomes" id="UP000324800"/>
    </source>
</evidence>
<dbReference type="Proteomes" id="UP000324800">
    <property type="component" value="Unassembled WGS sequence"/>
</dbReference>